<dbReference type="Proteomes" id="UP000290637">
    <property type="component" value="Chromosome"/>
</dbReference>
<reference evidence="2 3" key="1">
    <citation type="submission" date="2019-02" db="EMBL/GenBank/DDBJ databases">
        <title>Draft Genome Sequences of Six Type Strains of the Genus Massilia.</title>
        <authorList>
            <person name="Miess H."/>
            <person name="Frediansyhah A."/>
            <person name="Gross H."/>
        </authorList>
    </citation>
    <scope>NUCLEOTIDE SEQUENCE [LARGE SCALE GENOMIC DNA]</scope>
    <source>
        <strain evidence="2 3">DSM 17473</strain>
    </source>
</reference>
<accession>A0A4P6KVL2</accession>
<dbReference type="AlphaFoldDB" id="A0A4P6KVL2"/>
<keyword evidence="1" id="KW-0472">Membrane</keyword>
<keyword evidence="3" id="KW-1185">Reference proteome</keyword>
<proteinExistence type="predicted"/>
<feature type="transmembrane region" description="Helical" evidence="1">
    <location>
        <begin position="113"/>
        <end position="131"/>
    </location>
</feature>
<dbReference type="EMBL" id="CP035913">
    <property type="protein sequence ID" value="QBE62705.1"/>
    <property type="molecule type" value="Genomic_DNA"/>
</dbReference>
<feature type="transmembrane region" description="Helical" evidence="1">
    <location>
        <begin position="257"/>
        <end position="280"/>
    </location>
</feature>
<evidence type="ECO:0000313" key="3">
    <source>
        <dbReference type="Proteomes" id="UP000290637"/>
    </source>
</evidence>
<feature type="transmembrane region" description="Helical" evidence="1">
    <location>
        <begin position="49"/>
        <end position="67"/>
    </location>
</feature>
<feature type="transmembrane region" description="Helical" evidence="1">
    <location>
        <begin position="300"/>
        <end position="326"/>
    </location>
</feature>
<dbReference type="OrthoDB" id="9788724at2"/>
<dbReference type="KEGG" id="plue:EWM63_06745"/>
<keyword evidence="1" id="KW-1133">Transmembrane helix</keyword>
<feature type="transmembrane region" description="Helical" evidence="1">
    <location>
        <begin position="198"/>
        <end position="219"/>
    </location>
</feature>
<feature type="transmembrane region" description="Helical" evidence="1">
    <location>
        <begin position="231"/>
        <end position="251"/>
    </location>
</feature>
<feature type="transmembrane region" description="Helical" evidence="1">
    <location>
        <begin position="346"/>
        <end position="364"/>
    </location>
</feature>
<sequence length="372" mass="40672">MTSQRLLSLDAFRGFTIAAMLLVNNPGDWGNLYSQLAHADWHGWTFTDWIFPFFLFIGGVSMTLSLGRQAEAGADKGALLAKLWRRAALIFAIGLFLNLFPAFDFSTVRIPGVLQRIALCTALAAPIVVYYGWRGQVAWIVALLAFYSAVMLLLPVPGVDGVVAAGVLEKGRDAASWIDRLVLSGHLWPVSRTWDPEGLFSTIPALCSQLFGVLAGRWLAARVDAVERTVWLLLAGLAFVLAGAMLDVVLMPVNKSLWTTSFCVMTTGWALLVFGAFYWLLDAAPSAALRERMAALARPFVIFGMNALFLYALSGVVVNMIGHLGWHGALYAPIAALPLVPKAASLAYAVAFVLAMYAVAWGMWRRRWFVKV</sequence>
<protein>
    <submittedName>
        <fullName evidence="2">DUF5009 domain-containing protein</fullName>
    </submittedName>
</protein>
<feature type="transmembrane region" description="Helical" evidence="1">
    <location>
        <begin position="88"/>
        <end position="107"/>
    </location>
</feature>
<dbReference type="PANTHER" id="PTHR31061:SF24">
    <property type="entry name" value="LD22376P"/>
    <property type="match status" value="1"/>
</dbReference>
<dbReference type="PANTHER" id="PTHR31061">
    <property type="entry name" value="LD22376P"/>
    <property type="match status" value="1"/>
</dbReference>
<dbReference type="RefSeq" id="WP_130185839.1">
    <property type="nucleotide sequence ID" value="NZ_CP035913.1"/>
</dbReference>
<gene>
    <name evidence="2" type="ORF">EWM63_06745</name>
</gene>
<feature type="transmembrane region" description="Helical" evidence="1">
    <location>
        <begin position="138"/>
        <end position="156"/>
    </location>
</feature>
<organism evidence="2 3">
    <name type="scientific">Pseudoduganella lutea</name>
    <dbReference type="NCBI Taxonomy" id="321985"/>
    <lineage>
        <taxon>Bacteria</taxon>
        <taxon>Pseudomonadati</taxon>
        <taxon>Pseudomonadota</taxon>
        <taxon>Betaproteobacteria</taxon>
        <taxon>Burkholderiales</taxon>
        <taxon>Oxalobacteraceae</taxon>
        <taxon>Telluria group</taxon>
        <taxon>Pseudoduganella</taxon>
    </lineage>
</organism>
<name>A0A4P6KVL2_9BURK</name>
<keyword evidence="1" id="KW-0812">Transmembrane</keyword>
<evidence type="ECO:0000256" key="1">
    <source>
        <dbReference type="SAM" id="Phobius"/>
    </source>
</evidence>
<evidence type="ECO:0000313" key="2">
    <source>
        <dbReference type="EMBL" id="QBE62705.1"/>
    </source>
</evidence>